<sequence>MADAELVDRLIAEVAHAPDWRRHHARPGHLPIFNNWGPVSYLTSTGDVVLNDEEAGPLRAADAAERDFALARAAELYAELAHLRPARPRTAVTCDLCRGSGRLATSPEGPRSFVYCPPCNSLGWTSPIADRTEAGCGPRV</sequence>
<proteinExistence type="predicted"/>
<organism evidence="1 2">
    <name type="scientific">Actinoplanes ianthinogenes</name>
    <dbReference type="NCBI Taxonomy" id="122358"/>
    <lineage>
        <taxon>Bacteria</taxon>
        <taxon>Bacillati</taxon>
        <taxon>Actinomycetota</taxon>
        <taxon>Actinomycetes</taxon>
        <taxon>Micromonosporales</taxon>
        <taxon>Micromonosporaceae</taxon>
        <taxon>Actinoplanes</taxon>
    </lineage>
</organism>
<protein>
    <submittedName>
        <fullName evidence="1">Uncharacterized protein</fullName>
    </submittedName>
</protein>
<keyword evidence="2" id="KW-1185">Reference proteome</keyword>
<dbReference type="EMBL" id="AP023356">
    <property type="protein sequence ID" value="BCJ41170.1"/>
    <property type="molecule type" value="Genomic_DNA"/>
</dbReference>
<dbReference type="Proteomes" id="UP000676967">
    <property type="component" value="Chromosome"/>
</dbReference>
<accession>A0ABM7LPN6</accession>
<evidence type="ECO:0000313" key="2">
    <source>
        <dbReference type="Proteomes" id="UP000676967"/>
    </source>
</evidence>
<dbReference type="RefSeq" id="WP_189332457.1">
    <property type="nucleotide sequence ID" value="NZ_AP023356.1"/>
</dbReference>
<name>A0ABM7LPN6_9ACTN</name>
<reference evidence="1 2" key="1">
    <citation type="submission" date="2020-08" db="EMBL/GenBank/DDBJ databases">
        <title>Whole genome shotgun sequence of Actinoplanes ianthinogenes NBRC 13996.</title>
        <authorList>
            <person name="Komaki H."/>
            <person name="Tamura T."/>
        </authorList>
    </citation>
    <scope>NUCLEOTIDE SEQUENCE [LARGE SCALE GENOMIC DNA]</scope>
    <source>
        <strain evidence="1 2">NBRC 13996</strain>
    </source>
</reference>
<evidence type="ECO:0000313" key="1">
    <source>
        <dbReference type="EMBL" id="BCJ41170.1"/>
    </source>
</evidence>
<gene>
    <name evidence="1" type="ORF">Aiant_18270</name>
</gene>